<dbReference type="AlphaFoldDB" id="A0A841J5T7"/>
<dbReference type="Proteomes" id="UP000548326">
    <property type="component" value="Unassembled WGS sequence"/>
</dbReference>
<gene>
    <name evidence="1" type="ORF">HDF22_000484</name>
</gene>
<dbReference type="EMBL" id="JACHCA010000001">
    <property type="protein sequence ID" value="MBB6126383.1"/>
    <property type="molecule type" value="Genomic_DNA"/>
</dbReference>
<name>A0A841J5T7_9SPHI</name>
<evidence type="ECO:0000313" key="1">
    <source>
        <dbReference type="EMBL" id="MBB6126383.1"/>
    </source>
</evidence>
<comment type="caution">
    <text evidence="1">The sequence shown here is derived from an EMBL/GenBank/DDBJ whole genome shotgun (WGS) entry which is preliminary data.</text>
</comment>
<accession>A0A841J5T7</accession>
<protein>
    <submittedName>
        <fullName evidence="1">Uncharacterized protein</fullName>
    </submittedName>
</protein>
<proteinExistence type="predicted"/>
<sequence>MYNNPLIQPLIARRAVLLQELTYIDGMLKLHGVDNEDGEIPDYTGIEALAYECPYKKGANSQEKLVSLLKLTNRFLSINELTGLVHDFEPKLKPEDIKASLGSAKNLLLKAGSIAKYQVGNNYSNSFYGSPAWLGEDGFPLPEHMYKEDAIKVKSKITI</sequence>
<organism evidence="1 2">
    <name type="scientific">Mucilaginibacter lappiensis</name>
    <dbReference type="NCBI Taxonomy" id="354630"/>
    <lineage>
        <taxon>Bacteria</taxon>
        <taxon>Pseudomonadati</taxon>
        <taxon>Bacteroidota</taxon>
        <taxon>Sphingobacteriia</taxon>
        <taxon>Sphingobacteriales</taxon>
        <taxon>Sphingobacteriaceae</taxon>
        <taxon>Mucilaginibacter</taxon>
    </lineage>
</organism>
<dbReference type="RefSeq" id="WP_183585408.1">
    <property type="nucleotide sequence ID" value="NZ_JACHCA010000001.1"/>
</dbReference>
<evidence type="ECO:0000313" key="2">
    <source>
        <dbReference type="Proteomes" id="UP000548326"/>
    </source>
</evidence>
<reference evidence="1 2" key="1">
    <citation type="submission" date="2020-08" db="EMBL/GenBank/DDBJ databases">
        <title>Genomic Encyclopedia of Type Strains, Phase IV (KMG-V): Genome sequencing to study the core and pangenomes of soil and plant-associated prokaryotes.</title>
        <authorList>
            <person name="Whitman W."/>
        </authorList>
    </citation>
    <scope>NUCLEOTIDE SEQUENCE [LARGE SCALE GENOMIC DNA]</scope>
    <source>
        <strain evidence="1 2">MP601</strain>
    </source>
</reference>